<reference evidence="2" key="1">
    <citation type="journal article" date="2019" name="PLoS Negl. Trop. Dis.">
        <title>Revisiting the worldwide diversity of Leptospira species in the environment.</title>
        <authorList>
            <person name="Vincent A.T."/>
            <person name="Schiettekatte O."/>
            <person name="Bourhy P."/>
            <person name="Veyrier F.J."/>
            <person name="Picardeau M."/>
        </authorList>
    </citation>
    <scope>NUCLEOTIDE SEQUENCE [LARGE SCALE GENOMIC DNA]</scope>
    <source>
        <strain evidence="2">SSW15</strain>
    </source>
</reference>
<dbReference type="GO" id="GO:0008237">
    <property type="term" value="F:metallopeptidase activity"/>
    <property type="evidence" value="ECO:0007669"/>
    <property type="project" value="InterPro"/>
</dbReference>
<name>A0A4R9GKV6_9LEPT</name>
<dbReference type="AlphaFoldDB" id="A0A4R9GKV6"/>
<proteinExistence type="predicted"/>
<evidence type="ECO:0000256" key="1">
    <source>
        <dbReference type="SAM" id="SignalP"/>
    </source>
</evidence>
<dbReference type="Proteomes" id="UP000298458">
    <property type="component" value="Unassembled WGS sequence"/>
</dbReference>
<feature type="chain" id="PRO_5020807764" evidence="1">
    <location>
        <begin position="25"/>
        <end position="270"/>
    </location>
</feature>
<feature type="signal peptide" evidence="1">
    <location>
        <begin position="1"/>
        <end position="24"/>
    </location>
</feature>
<sequence>MKGIKSRFAIFSACLLLLAGCQNQGSTLPIALLDFIALDYVISLDPDRSAVYFSSVRSVGMEVAYEFGAAPEDGFISTSPSLPVWEVTRRNVQNIFDDRGYTVSVSVPSGNPGDMEEIPSQGKSLWSAADLAALASTYRKKKSDFQNANFFVAFVKGRMANSNVVAITISGVFNLGAPAVFVFKDAINAFPLQYRKSAEQSTVVHELGHAFGLVNNGIPLASGHQDSSHGAHCTNIKCTMYYSIQLGNFNPQNPLVFGDECIRDVRNFRP</sequence>
<keyword evidence="3" id="KW-1185">Reference proteome</keyword>
<dbReference type="EMBL" id="RQET01000002">
    <property type="protein sequence ID" value="TGK13118.1"/>
    <property type="molecule type" value="Genomic_DNA"/>
</dbReference>
<dbReference type="RefSeq" id="WP_135766628.1">
    <property type="nucleotide sequence ID" value="NZ_RQET01000002.1"/>
</dbReference>
<gene>
    <name evidence="2" type="ORF">EHO60_02655</name>
</gene>
<dbReference type="OrthoDB" id="320235at2"/>
<protein>
    <submittedName>
        <fullName evidence="2">Uncharacterized protein</fullName>
    </submittedName>
</protein>
<dbReference type="InterPro" id="IPR024079">
    <property type="entry name" value="MetalloPept_cat_dom_sf"/>
</dbReference>
<evidence type="ECO:0000313" key="2">
    <source>
        <dbReference type="EMBL" id="TGK13118.1"/>
    </source>
</evidence>
<dbReference type="SUPFAM" id="SSF55486">
    <property type="entry name" value="Metalloproteases ('zincins'), catalytic domain"/>
    <property type="match status" value="1"/>
</dbReference>
<comment type="caution">
    <text evidence="2">The sequence shown here is derived from an EMBL/GenBank/DDBJ whole genome shotgun (WGS) entry which is preliminary data.</text>
</comment>
<accession>A0A4R9GKV6</accession>
<evidence type="ECO:0000313" key="3">
    <source>
        <dbReference type="Proteomes" id="UP000298458"/>
    </source>
</evidence>
<keyword evidence="1" id="KW-0732">Signal</keyword>
<organism evidence="2 3">
    <name type="scientific">Leptospira fletcheri</name>
    <dbReference type="NCBI Taxonomy" id="2484981"/>
    <lineage>
        <taxon>Bacteria</taxon>
        <taxon>Pseudomonadati</taxon>
        <taxon>Spirochaetota</taxon>
        <taxon>Spirochaetia</taxon>
        <taxon>Leptospirales</taxon>
        <taxon>Leptospiraceae</taxon>
        <taxon>Leptospira</taxon>
    </lineage>
</organism>
<dbReference type="Gene3D" id="3.40.390.10">
    <property type="entry name" value="Collagenase (Catalytic Domain)"/>
    <property type="match status" value="1"/>
</dbReference>
<dbReference type="PROSITE" id="PS51257">
    <property type="entry name" value="PROKAR_LIPOPROTEIN"/>
    <property type="match status" value="1"/>
</dbReference>